<organism evidence="4 5">
    <name type="scientific">Alicyclobacillus dauci</name>
    <dbReference type="NCBI Taxonomy" id="1475485"/>
    <lineage>
        <taxon>Bacteria</taxon>
        <taxon>Bacillati</taxon>
        <taxon>Bacillota</taxon>
        <taxon>Bacilli</taxon>
        <taxon>Bacillales</taxon>
        <taxon>Alicyclobacillaceae</taxon>
        <taxon>Alicyclobacillus</taxon>
    </lineage>
</organism>
<dbReference type="SMART" id="SM00563">
    <property type="entry name" value="PlsC"/>
    <property type="match status" value="1"/>
</dbReference>
<evidence type="ECO:0000313" key="5">
    <source>
        <dbReference type="Proteomes" id="UP001164803"/>
    </source>
</evidence>
<name>A0ABY6Z176_9BACL</name>
<dbReference type="GO" id="GO:0016746">
    <property type="term" value="F:acyltransferase activity"/>
    <property type="evidence" value="ECO:0007669"/>
    <property type="project" value="UniProtKB-KW"/>
</dbReference>
<keyword evidence="1" id="KW-0808">Transferase</keyword>
<protein>
    <submittedName>
        <fullName evidence="4">1-acyl-sn-glycerol-3-phosphate acyltransferase</fullName>
    </submittedName>
</protein>
<keyword evidence="2 4" id="KW-0012">Acyltransferase</keyword>
<dbReference type="EMBL" id="CP104064">
    <property type="protein sequence ID" value="WAH35981.1"/>
    <property type="molecule type" value="Genomic_DNA"/>
</dbReference>
<dbReference type="Pfam" id="PF01553">
    <property type="entry name" value="Acyltransferase"/>
    <property type="match status" value="1"/>
</dbReference>
<feature type="domain" description="Phospholipid/glycerol acyltransferase" evidence="3">
    <location>
        <begin position="36"/>
        <end position="149"/>
    </location>
</feature>
<reference evidence="4" key="1">
    <citation type="submission" date="2022-08" db="EMBL/GenBank/DDBJ databases">
        <title>Alicyclobacillus dauci DSM2870, complete genome.</title>
        <authorList>
            <person name="Wang Q."/>
            <person name="Cai R."/>
            <person name="Wang Z."/>
        </authorList>
    </citation>
    <scope>NUCLEOTIDE SEQUENCE</scope>
    <source>
        <strain evidence="4">DSM 28700</strain>
    </source>
</reference>
<keyword evidence="5" id="KW-1185">Reference proteome</keyword>
<proteinExistence type="predicted"/>
<evidence type="ECO:0000259" key="3">
    <source>
        <dbReference type="SMART" id="SM00563"/>
    </source>
</evidence>
<dbReference type="Proteomes" id="UP001164803">
    <property type="component" value="Chromosome"/>
</dbReference>
<dbReference type="CDD" id="cd07989">
    <property type="entry name" value="LPLAT_AGPAT-like"/>
    <property type="match status" value="1"/>
</dbReference>
<evidence type="ECO:0000313" key="4">
    <source>
        <dbReference type="EMBL" id="WAH35981.1"/>
    </source>
</evidence>
<gene>
    <name evidence="4" type="ORF">NZD86_17190</name>
</gene>
<sequence>MINTRLFLKCIIQMYYKASHRVTVNGLEKLPVSGPYIIASNHISNHDPILLGVFLNPTIKFMAKDELFRIPVLRSIVKKLNAFPVKRTGIGIGAIRYAILLLKMGEVVGIFPEGTRNHNGRQLPWKPGVGFIATKAKFVPIVPIAICAQRAKLFRRFRIIVGDPIIPFHSDYRLLAQDVMQMIQNLKSSVELSSTSCIVGQESIQ</sequence>
<dbReference type="InterPro" id="IPR002123">
    <property type="entry name" value="Plipid/glycerol_acylTrfase"/>
</dbReference>
<accession>A0ABY6Z176</accession>
<dbReference type="PANTHER" id="PTHR10434">
    <property type="entry name" value="1-ACYL-SN-GLYCEROL-3-PHOSPHATE ACYLTRANSFERASE"/>
    <property type="match status" value="1"/>
</dbReference>
<dbReference type="RefSeq" id="WP_268043275.1">
    <property type="nucleotide sequence ID" value="NZ_CP104064.1"/>
</dbReference>
<evidence type="ECO:0000256" key="1">
    <source>
        <dbReference type="ARBA" id="ARBA00022679"/>
    </source>
</evidence>
<evidence type="ECO:0000256" key="2">
    <source>
        <dbReference type="ARBA" id="ARBA00023315"/>
    </source>
</evidence>
<dbReference type="PANTHER" id="PTHR10434:SF11">
    <property type="entry name" value="1-ACYL-SN-GLYCEROL-3-PHOSPHATE ACYLTRANSFERASE"/>
    <property type="match status" value="1"/>
</dbReference>
<dbReference type="SUPFAM" id="SSF69593">
    <property type="entry name" value="Glycerol-3-phosphate (1)-acyltransferase"/>
    <property type="match status" value="1"/>
</dbReference>